<dbReference type="RefSeq" id="WP_141273513.1">
    <property type="nucleotide sequence ID" value="NZ_BJLH01000023.1"/>
</dbReference>
<organism evidence="3 4">
    <name type="scientific">Vibrio comitans NBRC 102076</name>
    <dbReference type="NCBI Taxonomy" id="1219078"/>
    <lineage>
        <taxon>Bacteria</taxon>
        <taxon>Pseudomonadati</taxon>
        <taxon>Pseudomonadota</taxon>
        <taxon>Gammaproteobacteria</taxon>
        <taxon>Vibrionales</taxon>
        <taxon>Vibrionaceae</taxon>
        <taxon>Vibrio</taxon>
    </lineage>
</organism>
<keyword evidence="4" id="KW-1185">Reference proteome</keyword>
<keyword evidence="2" id="KW-0732">Signal</keyword>
<feature type="compositionally biased region" description="Basic and acidic residues" evidence="1">
    <location>
        <begin position="92"/>
        <end position="110"/>
    </location>
</feature>
<dbReference type="AlphaFoldDB" id="A0A4Y3IV02"/>
<evidence type="ECO:0000256" key="1">
    <source>
        <dbReference type="SAM" id="MobiDB-lite"/>
    </source>
</evidence>
<proteinExistence type="predicted"/>
<feature type="region of interest" description="Disordered" evidence="1">
    <location>
        <begin position="92"/>
        <end position="111"/>
    </location>
</feature>
<name>A0A4Y3IV02_9VIBR</name>
<feature type="compositionally biased region" description="Polar residues" evidence="1">
    <location>
        <begin position="63"/>
        <end position="73"/>
    </location>
</feature>
<reference evidence="3 4" key="1">
    <citation type="submission" date="2019-06" db="EMBL/GenBank/DDBJ databases">
        <title>Whole genome shotgun sequence of Vibrio comitans NBRC 102076.</title>
        <authorList>
            <person name="Hosoyama A."/>
            <person name="Uohara A."/>
            <person name="Ohji S."/>
            <person name="Ichikawa N."/>
        </authorList>
    </citation>
    <scope>NUCLEOTIDE SEQUENCE [LARGE SCALE GENOMIC DNA]</scope>
    <source>
        <strain evidence="3 4">NBRC 102076</strain>
    </source>
</reference>
<comment type="caution">
    <text evidence="3">The sequence shown here is derived from an EMBL/GenBank/DDBJ whole genome shotgun (WGS) entry which is preliminary data.</text>
</comment>
<protein>
    <recommendedName>
        <fullName evidence="5">Dentin sialophosphoprotein</fullName>
    </recommendedName>
</protein>
<evidence type="ECO:0000313" key="3">
    <source>
        <dbReference type="EMBL" id="GEA62608.1"/>
    </source>
</evidence>
<sequence length="256" mass="26884">MTFYKTNVAIALAAILLSANALAKPGGSGGPQQQSAPSESVDVDDNYVNGGNNNKQWEDSANIDMQGSGNNHNNTDDNSKSLDVTDSFKLDSDIDVDKSNNSTHDTDNSKSLDVADSFKVDTDIDVDKSNNSTHDTDNSKNLDIADSFNIDADGSTNNSNNRTYELDIDATFVVATSELNGEVDENEVEIGSSGAGYDRGRKGPSRPSASGAVNLRAVNSVDGMRNVAGITSVAQNAGANSLVQQSVNTNASIIPE</sequence>
<gene>
    <name evidence="3" type="ORF">VCO01S_38010</name>
</gene>
<accession>A0A4Y3IV02</accession>
<evidence type="ECO:0008006" key="5">
    <source>
        <dbReference type="Google" id="ProtNLM"/>
    </source>
</evidence>
<dbReference type="OrthoDB" id="5906757at2"/>
<feature type="chain" id="PRO_5021461454" description="Dentin sialophosphoprotein" evidence="2">
    <location>
        <begin position="24"/>
        <end position="256"/>
    </location>
</feature>
<feature type="signal peptide" evidence="2">
    <location>
        <begin position="1"/>
        <end position="23"/>
    </location>
</feature>
<feature type="compositionally biased region" description="Low complexity" evidence="1">
    <location>
        <begin position="24"/>
        <end position="38"/>
    </location>
</feature>
<dbReference type="Proteomes" id="UP000318242">
    <property type="component" value="Unassembled WGS sequence"/>
</dbReference>
<evidence type="ECO:0000313" key="4">
    <source>
        <dbReference type="Proteomes" id="UP000318242"/>
    </source>
</evidence>
<evidence type="ECO:0000256" key="2">
    <source>
        <dbReference type="SAM" id="SignalP"/>
    </source>
</evidence>
<dbReference type="EMBL" id="BJLH01000023">
    <property type="protein sequence ID" value="GEA62608.1"/>
    <property type="molecule type" value="Genomic_DNA"/>
</dbReference>
<feature type="region of interest" description="Disordered" evidence="1">
    <location>
        <begin position="24"/>
        <end position="84"/>
    </location>
</feature>
<feature type="region of interest" description="Disordered" evidence="1">
    <location>
        <begin position="190"/>
        <end position="211"/>
    </location>
</feature>